<evidence type="ECO:0000256" key="3">
    <source>
        <dbReference type="SAM" id="SignalP"/>
    </source>
</evidence>
<keyword evidence="5" id="KW-1185">Reference proteome</keyword>
<proteinExistence type="predicted"/>
<feature type="signal peptide" evidence="3">
    <location>
        <begin position="1"/>
        <end position="22"/>
    </location>
</feature>
<evidence type="ECO:0000313" key="4">
    <source>
        <dbReference type="EMBL" id="KAG7348794.1"/>
    </source>
</evidence>
<keyword evidence="2" id="KW-0472">Membrane</keyword>
<keyword evidence="3" id="KW-0732">Signal</keyword>
<sequence length="209" mass="23777">MFLVSLKLVLSLFVIMADVVGGMTEGVGGIHHGPIVDVGSSSHRLASSSRFLDETANQNNNNVDETTNSYEDYQQWKESNMTDEERKQQEEEEKRQQQYEQEQYEYEQQLQQKEMEKFQEYLEWKWNMTETSQLGENNLYYYGNGGGDGLSFVNNSPNLSAGRQWAIGSSMLLTGLVVGVGAAMFITRRNKMTSSKRTPLMDDPKTDIA</sequence>
<reference evidence="4" key="2">
    <citation type="submission" date="2021-04" db="EMBL/GenBank/DDBJ databases">
        <authorList>
            <person name="Podell S."/>
        </authorList>
    </citation>
    <scope>NUCLEOTIDE SEQUENCE</scope>
    <source>
        <strain evidence="4">Hildebrandi</strain>
    </source>
</reference>
<name>A0A9K3PKZ5_9STRA</name>
<evidence type="ECO:0000256" key="1">
    <source>
        <dbReference type="SAM" id="MobiDB-lite"/>
    </source>
</evidence>
<evidence type="ECO:0000256" key="2">
    <source>
        <dbReference type="SAM" id="Phobius"/>
    </source>
</evidence>
<evidence type="ECO:0000313" key="5">
    <source>
        <dbReference type="Proteomes" id="UP000693970"/>
    </source>
</evidence>
<feature type="transmembrane region" description="Helical" evidence="2">
    <location>
        <begin position="165"/>
        <end position="187"/>
    </location>
</feature>
<feature type="region of interest" description="Disordered" evidence="1">
    <location>
        <begin position="79"/>
        <end position="100"/>
    </location>
</feature>
<keyword evidence="2" id="KW-0812">Transmembrane</keyword>
<organism evidence="4 5">
    <name type="scientific">Nitzschia inconspicua</name>
    <dbReference type="NCBI Taxonomy" id="303405"/>
    <lineage>
        <taxon>Eukaryota</taxon>
        <taxon>Sar</taxon>
        <taxon>Stramenopiles</taxon>
        <taxon>Ochrophyta</taxon>
        <taxon>Bacillariophyta</taxon>
        <taxon>Bacillariophyceae</taxon>
        <taxon>Bacillariophycidae</taxon>
        <taxon>Bacillariales</taxon>
        <taxon>Bacillariaceae</taxon>
        <taxon>Nitzschia</taxon>
    </lineage>
</organism>
<dbReference type="AlphaFoldDB" id="A0A9K3PKZ5"/>
<reference evidence="4" key="1">
    <citation type="journal article" date="2021" name="Sci. Rep.">
        <title>Diploid genomic architecture of Nitzschia inconspicua, an elite biomass production diatom.</title>
        <authorList>
            <person name="Oliver A."/>
            <person name="Podell S."/>
            <person name="Pinowska A."/>
            <person name="Traller J.C."/>
            <person name="Smith S.R."/>
            <person name="McClure R."/>
            <person name="Beliaev A."/>
            <person name="Bohutskyi P."/>
            <person name="Hill E.A."/>
            <person name="Rabines A."/>
            <person name="Zheng H."/>
            <person name="Allen L.Z."/>
            <person name="Kuo A."/>
            <person name="Grigoriev I.V."/>
            <person name="Allen A.E."/>
            <person name="Hazlebeck D."/>
            <person name="Allen E.E."/>
        </authorList>
    </citation>
    <scope>NUCLEOTIDE SEQUENCE</scope>
    <source>
        <strain evidence="4">Hildebrandi</strain>
    </source>
</reference>
<keyword evidence="2" id="KW-1133">Transmembrane helix</keyword>
<feature type="chain" id="PRO_5039898326" evidence="3">
    <location>
        <begin position="23"/>
        <end position="209"/>
    </location>
</feature>
<dbReference type="EMBL" id="JAGRRH010000019">
    <property type="protein sequence ID" value="KAG7348794.1"/>
    <property type="molecule type" value="Genomic_DNA"/>
</dbReference>
<accession>A0A9K3PKZ5</accession>
<gene>
    <name evidence="4" type="ORF">IV203_011391</name>
</gene>
<comment type="caution">
    <text evidence="4">The sequence shown here is derived from an EMBL/GenBank/DDBJ whole genome shotgun (WGS) entry which is preliminary data.</text>
</comment>
<feature type="compositionally biased region" description="Basic and acidic residues" evidence="1">
    <location>
        <begin position="83"/>
        <end position="97"/>
    </location>
</feature>
<protein>
    <submittedName>
        <fullName evidence="4">Uncharacterized protein</fullName>
    </submittedName>
</protein>
<dbReference type="Proteomes" id="UP000693970">
    <property type="component" value="Unassembled WGS sequence"/>
</dbReference>